<dbReference type="Proteomes" id="UP000257109">
    <property type="component" value="Unassembled WGS sequence"/>
</dbReference>
<dbReference type="AlphaFoldDB" id="A0A371HLA5"/>
<keyword evidence="2" id="KW-1185">Reference proteome</keyword>
<proteinExistence type="predicted"/>
<reference evidence="1" key="1">
    <citation type="submission" date="2018-05" db="EMBL/GenBank/DDBJ databases">
        <title>Draft genome of Mucuna pruriens seed.</title>
        <authorList>
            <person name="Nnadi N.E."/>
            <person name="Vos R."/>
            <person name="Hasami M.H."/>
            <person name="Devisetty U.K."/>
            <person name="Aguiy J.C."/>
        </authorList>
    </citation>
    <scope>NUCLEOTIDE SEQUENCE [LARGE SCALE GENOMIC DNA]</scope>
    <source>
        <strain evidence="1">JCA_2017</strain>
    </source>
</reference>
<dbReference type="SUPFAM" id="SSF56672">
    <property type="entry name" value="DNA/RNA polymerases"/>
    <property type="match status" value="1"/>
</dbReference>
<dbReference type="Gene3D" id="3.10.10.10">
    <property type="entry name" value="HIV Type 1 Reverse Transcriptase, subunit A, domain 1"/>
    <property type="match status" value="1"/>
</dbReference>
<feature type="non-terminal residue" evidence="1">
    <location>
        <position position="1"/>
    </location>
</feature>
<gene>
    <name evidence="1" type="ORF">CR513_12813</name>
</gene>
<protein>
    <submittedName>
        <fullName evidence="1">Uncharacterized protein</fullName>
    </submittedName>
</protein>
<dbReference type="InterPro" id="IPR043502">
    <property type="entry name" value="DNA/RNA_pol_sf"/>
</dbReference>
<comment type="caution">
    <text evidence="1">The sequence shown here is derived from an EMBL/GenBank/DDBJ whole genome shotgun (WGS) entry which is preliminary data.</text>
</comment>
<organism evidence="1 2">
    <name type="scientific">Mucuna pruriens</name>
    <name type="common">Velvet bean</name>
    <name type="synonym">Dolichos pruriens</name>
    <dbReference type="NCBI Taxonomy" id="157652"/>
    <lineage>
        <taxon>Eukaryota</taxon>
        <taxon>Viridiplantae</taxon>
        <taxon>Streptophyta</taxon>
        <taxon>Embryophyta</taxon>
        <taxon>Tracheophyta</taxon>
        <taxon>Spermatophyta</taxon>
        <taxon>Magnoliopsida</taxon>
        <taxon>eudicotyledons</taxon>
        <taxon>Gunneridae</taxon>
        <taxon>Pentapetalae</taxon>
        <taxon>rosids</taxon>
        <taxon>fabids</taxon>
        <taxon>Fabales</taxon>
        <taxon>Fabaceae</taxon>
        <taxon>Papilionoideae</taxon>
        <taxon>50 kb inversion clade</taxon>
        <taxon>NPAAA clade</taxon>
        <taxon>indigoferoid/millettioid clade</taxon>
        <taxon>Phaseoleae</taxon>
        <taxon>Mucuna</taxon>
    </lineage>
</organism>
<evidence type="ECO:0000313" key="2">
    <source>
        <dbReference type="Proteomes" id="UP000257109"/>
    </source>
</evidence>
<dbReference type="EMBL" id="QJKJ01002264">
    <property type="protein sequence ID" value="RDY03587.1"/>
    <property type="molecule type" value="Genomic_DNA"/>
</dbReference>
<dbReference type="OrthoDB" id="1436110at2759"/>
<dbReference type="PANTHER" id="PTHR35046:SF9">
    <property type="entry name" value="RNA-DIRECTED DNA POLYMERASE"/>
    <property type="match status" value="1"/>
</dbReference>
<sequence length="181" mass="21024">VHLRCAFYDPSYTVAMKECTIILTSLKPIESYIDQIRMDEKHKIECSERKNKKVNVFAKKRNIESALLAKEKLLVLMYKDVYLLTNSILFCLLKLVLYYSDSLVFFLEEVSYGLPPLRGIVHQSDLIVGYLILNRLVYRTNLEERKEIQKQVNELLQKGFIKENLSPYSVVVVLVSKKDGA</sequence>
<dbReference type="PANTHER" id="PTHR35046">
    <property type="entry name" value="ZINC KNUCKLE (CCHC-TYPE) FAMILY PROTEIN"/>
    <property type="match status" value="1"/>
</dbReference>
<evidence type="ECO:0000313" key="1">
    <source>
        <dbReference type="EMBL" id="RDY03587.1"/>
    </source>
</evidence>
<accession>A0A371HLA5</accession>
<name>A0A371HLA5_MUCPR</name>